<evidence type="ECO:0000256" key="2">
    <source>
        <dbReference type="ARBA" id="ARBA00022475"/>
    </source>
</evidence>
<keyword evidence="2" id="KW-1003">Cell membrane</keyword>
<dbReference type="GO" id="GO:0022857">
    <property type="term" value="F:transmembrane transporter activity"/>
    <property type="evidence" value="ECO:0007669"/>
    <property type="project" value="InterPro"/>
</dbReference>
<evidence type="ECO:0000256" key="6">
    <source>
        <dbReference type="SAM" id="Phobius"/>
    </source>
</evidence>
<dbReference type="AlphaFoldDB" id="A0A1V5SSF0"/>
<evidence type="ECO:0000256" key="1">
    <source>
        <dbReference type="ARBA" id="ARBA00004651"/>
    </source>
</evidence>
<accession>A0A1V5SSF0</accession>
<keyword evidence="5 6" id="KW-0472">Membrane</keyword>
<feature type="transmembrane region" description="Helical" evidence="6">
    <location>
        <begin position="171"/>
        <end position="192"/>
    </location>
</feature>
<feature type="transmembrane region" description="Helical" evidence="6">
    <location>
        <begin position="142"/>
        <end position="159"/>
    </location>
</feature>
<feature type="transmembrane region" description="Helical" evidence="6">
    <location>
        <begin position="257"/>
        <end position="290"/>
    </location>
</feature>
<dbReference type="GO" id="GO:0005886">
    <property type="term" value="C:plasma membrane"/>
    <property type="evidence" value="ECO:0007669"/>
    <property type="project" value="UniProtKB-SubCell"/>
</dbReference>
<dbReference type="Pfam" id="PF02653">
    <property type="entry name" value="BPD_transp_2"/>
    <property type="match status" value="1"/>
</dbReference>
<dbReference type="Proteomes" id="UP000485569">
    <property type="component" value="Unassembled WGS sequence"/>
</dbReference>
<reference evidence="7" key="1">
    <citation type="submission" date="2017-02" db="EMBL/GenBank/DDBJ databases">
        <title>Delving into the versatile metabolic prowess of the omnipresent phylum Bacteroidetes.</title>
        <authorList>
            <person name="Nobu M.K."/>
            <person name="Mei R."/>
            <person name="Narihiro T."/>
            <person name="Kuroda K."/>
            <person name="Liu W.-T."/>
        </authorList>
    </citation>
    <scope>NUCLEOTIDE SEQUENCE</scope>
    <source>
        <strain evidence="7">ADurb.Bin276</strain>
    </source>
</reference>
<evidence type="ECO:0000313" key="7">
    <source>
        <dbReference type="EMBL" id="OQA57131.1"/>
    </source>
</evidence>
<feature type="transmembrane region" description="Helical" evidence="6">
    <location>
        <begin position="223"/>
        <end position="245"/>
    </location>
</feature>
<feature type="transmembrane region" description="Helical" evidence="6">
    <location>
        <begin position="81"/>
        <end position="99"/>
    </location>
</feature>
<feature type="transmembrane region" description="Helical" evidence="6">
    <location>
        <begin position="53"/>
        <end position="75"/>
    </location>
</feature>
<proteinExistence type="predicted"/>
<keyword evidence="3 6" id="KW-0812">Transmembrane</keyword>
<feature type="transmembrane region" description="Helical" evidence="6">
    <location>
        <begin position="106"/>
        <end position="127"/>
    </location>
</feature>
<comment type="subcellular location">
    <subcellularLocation>
        <location evidence="1">Cell membrane</location>
        <topology evidence="1">Multi-pass membrane protein</topology>
    </subcellularLocation>
</comment>
<dbReference type="PANTHER" id="PTHR32196">
    <property type="entry name" value="ABC TRANSPORTER PERMEASE PROTEIN YPHD-RELATED-RELATED"/>
    <property type="match status" value="1"/>
</dbReference>
<gene>
    <name evidence="7" type="primary">rbsC_18</name>
    <name evidence="7" type="ORF">BWY41_01368</name>
</gene>
<sequence length="327" mass="34786">MMDNPKSDGHLTTKTTNLPALFKNQSFFLLIVIILLSVIFGSMNPRFLTWGNLLAVFQQITVLGIATMAMALLLISGGIDLSIGSMIGLSSVVICTLIMRGSNVGLAILIGFGIPVICGFINGVIVSKSKCVPLIVTLGMNYVYYGLALVISQGLFLSMKGNFQFLGRGRVFGVPMPMIIVIVMVFATHFLLTYTKYGRRLVAMGGNEQLAYLSGINVDRLKIMNYTLSGAIIGLASLVLVSRLGNVLANAGEGYELRALAAAIIGGVTFEGGRGTIAGTFLGVILLGIVQNGLNILNVSSYFQTLAVGVIIVVAVVVSNLEKIRNR</sequence>
<comment type="caution">
    <text evidence="7">The sequence shown here is derived from an EMBL/GenBank/DDBJ whole genome shotgun (WGS) entry which is preliminary data.</text>
</comment>
<organism evidence="7">
    <name type="scientific">Candidatus Atribacter allofermentans</name>
    <dbReference type="NCBI Taxonomy" id="1852833"/>
    <lineage>
        <taxon>Bacteria</taxon>
        <taxon>Pseudomonadati</taxon>
        <taxon>Atribacterota</taxon>
        <taxon>Atribacteria</taxon>
        <taxon>Atribacterales</taxon>
        <taxon>Atribacteraceae</taxon>
        <taxon>Atribacter</taxon>
    </lineage>
</organism>
<name>A0A1V5SSF0_9BACT</name>
<keyword evidence="4 6" id="KW-1133">Transmembrane helix</keyword>
<evidence type="ECO:0000256" key="4">
    <source>
        <dbReference type="ARBA" id="ARBA00022989"/>
    </source>
</evidence>
<feature type="transmembrane region" description="Helical" evidence="6">
    <location>
        <begin position="302"/>
        <end position="321"/>
    </location>
</feature>
<protein>
    <submittedName>
        <fullName evidence="7">Ribose transport system permease protein RbsC</fullName>
    </submittedName>
</protein>
<evidence type="ECO:0000256" key="5">
    <source>
        <dbReference type="ARBA" id="ARBA00023136"/>
    </source>
</evidence>
<dbReference type="InterPro" id="IPR001851">
    <property type="entry name" value="ABC_transp_permease"/>
</dbReference>
<feature type="transmembrane region" description="Helical" evidence="6">
    <location>
        <begin position="20"/>
        <end position="41"/>
    </location>
</feature>
<dbReference type="EMBL" id="MWBQ01000097">
    <property type="protein sequence ID" value="OQA57131.1"/>
    <property type="molecule type" value="Genomic_DNA"/>
</dbReference>
<dbReference type="CDD" id="cd06579">
    <property type="entry name" value="TM_PBP1_transp_AraH_like"/>
    <property type="match status" value="1"/>
</dbReference>
<evidence type="ECO:0000256" key="3">
    <source>
        <dbReference type="ARBA" id="ARBA00022692"/>
    </source>
</evidence>